<accession>A0A841PX92</accession>
<gene>
    <name evidence="1" type="ORF">HNQ94_001060</name>
</gene>
<proteinExistence type="predicted"/>
<sequence length="40" mass="4674">MAKNKSYEMTPSLARKLLTDKNVYLTKKGKRLLRSYANKI</sequence>
<reference evidence="1 2" key="1">
    <citation type="submission" date="2020-08" db="EMBL/GenBank/DDBJ databases">
        <title>Genomic Encyclopedia of Type Strains, Phase IV (KMG-IV): sequencing the most valuable type-strain genomes for metagenomic binning, comparative biology and taxonomic classification.</title>
        <authorList>
            <person name="Goeker M."/>
        </authorList>
    </citation>
    <scope>NUCLEOTIDE SEQUENCE [LARGE SCALE GENOMIC DNA]</scope>
    <source>
        <strain evidence="1 2">DSM 19612</strain>
    </source>
</reference>
<comment type="caution">
    <text evidence="1">The sequence shown here is derived from an EMBL/GenBank/DDBJ whole genome shotgun (WGS) entry which is preliminary data.</text>
</comment>
<evidence type="ECO:0000313" key="2">
    <source>
        <dbReference type="Proteomes" id="UP000581688"/>
    </source>
</evidence>
<protein>
    <submittedName>
        <fullName evidence="1">Putative transcriptional regulator</fullName>
    </submittedName>
</protein>
<name>A0A841PX92_9BACI</name>
<dbReference type="EMBL" id="JACHGH010000003">
    <property type="protein sequence ID" value="MBB6452614.1"/>
    <property type="molecule type" value="Genomic_DNA"/>
</dbReference>
<dbReference type="AlphaFoldDB" id="A0A841PX92"/>
<dbReference type="Proteomes" id="UP000581688">
    <property type="component" value="Unassembled WGS sequence"/>
</dbReference>
<keyword evidence="2" id="KW-1185">Reference proteome</keyword>
<organism evidence="1 2">
    <name type="scientific">Salirhabdus euzebyi</name>
    <dbReference type="NCBI Taxonomy" id="394506"/>
    <lineage>
        <taxon>Bacteria</taxon>
        <taxon>Bacillati</taxon>
        <taxon>Bacillota</taxon>
        <taxon>Bacilli</taxon>
        <taxon>Bacillales</taxon>
        <taxon>Bacillaceae</taxon>
        <taxon>Salirhabdus</taxon>
    </lineage>
</organism>
<evidence type="ECO:0000313" key="1">
    <source>
        <dbReference type="EMBL" id="MBB6452614.1"/>
    </source>
</evidence>